<gene>
    <name evidence="4" type="ORF">G443_000455</name>
</gene>
<dbReference type="Gene3D" id="3.40.50.720">
    <property type="entry name" value="NAD(P)-binding Rossmann-like Domain"/>
    <property type="match status" value="1"/>
</dbReference>
<dbReference type="InterPro" id="IPR006311">
    <property type="entry name" value="TAT_signal"/>
</dbReference>
<dbReference type="PROSITE" id="PS51318">
    <property type="entry name" value="TAT"/>
    <property type="match status" value="1"/>
</dbReference>
<dbReference type="PANTHER" id="PTHR24321">
    <property type="entry name" value="DEHYDROGENASES, SHORT CHAIN"/>
    <property type="match status" value="1"/>
</dbReference>
<dbReference type="RefSeq" id="WP_035293175.1">
    <property type="nucleotide sequence ID" value="NZ_AUBJ02000001.1"/>
</dbReference>
<keyword evidence="5" id="KW-1185">Reference proteome</keyword>
<dbReference type="Pfam" id="PF13561">
    <property type="entry name" value="adh_short_C2"/>
    <property type="match status" value="1"/>
</dbReference>
<dbReference type="Proteomes" id="UP000791080">
    <property type="component" value="Unassembled WGS sequence"/>
</dbReference>
<feature type="domain" description="Ketoreductase" evidence="3">
    <location>
        <begin position="58"/>
        <end position="241"/>
    </location>
</feature>
<dbReference type="InterPro" id="IPR057326">
    <property type="entry name" value="KR_dom"/>
</dbReference>
<evidence type="ECO:0000313" key="5">
    <source>
        <dbReference type="Proteomes" id="UP000791080"/>
    </source>
</evidence>
<dbReference type="InterPro" id="IPR036291">
    <property type="entry name" value="NAD(P)-bd_dom_sf"/>
</dbReference>
<keyword evidence="2" id="KW-0560">Oxidoreductase</keyword>
<dbReference type="SUPFAM" id="SSF51735">
    <property type="entry name" value="NAD(P)-binding Rossmann-fold domains"/>
    <property type="match status" value="1"/>
</dbReference>
<dbReference type="SMART" id="SM00822">
    <property type="entry name" value="PKS_KR"/>
    <property type="match status" value="1"/>
</dbReference>
<evidence type="ECO:0000259" key="3">
    <source>
        <dbReference type="SMART" id="SM00822"/>
    </source>
</evidence>
<reference evidence="4 5" key="1">
    <citation type="submission" date="2013-07" db="EMBL/GenBank/DDBJ databases">
        <authorList>
            <consortium name="DOE Joint Genome Institute"/>
            <person name="Reeve W."/>
            <person name="Huntemann M."/>
            <person name="Han J."/>
            <person name="Chen A."/>
            <person name="Kyrpides N."/>
            <person name="Mavromatis K."/>
            <person name="Markowitz V."/>
            <person name="Palaniappan K."/>
            <person name="Ivanova N."/>
            <person name="Schaumberg A."/>
            <person name="Pati A."/>
            <person name="Liolios K."/>
            <person name="Nordberg H.P."/>
            <person name="Cantor M.N."/>
            <person name="Hua S.X."/>
            <person name="Woyke T."/>
        </authorList>
    </citation>
    <scope>NUCLEOTIDE SEQUENCE [LARGE SCALE GENOMIC DNA]</scope>
    <source>
        <strain evidence="4 5">DSM 43889</strain>
    </source>
</reference>
<dbReference type="PRINTS" id="PR00081">
    <property type="entry name" value="GDHRDH"/>
</dbReference>
<proteinExistence type="inferred from homology"/>
<sequence>MTSTHTSRTTGAATHSRRAILGAAAGAGALGLGMLGAGSADAAGSGTATGRRGRFRDKVVLVTGGTSGIGEATCAAFAAEGARVAFCGRRESHGRAVERRIRRAGGHAVYLRADVRDADSTQAFVDRAIENLGPPDIAFNNAGVQHTAPLHEMTLEQWDDTMNTNTRGTFLAMRAQLPPMIAHGGGHIIVNSSVGSVVGRPELSAYQASKRAQEALVRSAALEYGGAGIRVNAILPGITDTAMIRPPGLDDALWEQAKVGLGQLNVDGLGRIATPEDIASAVLAIASEDFSYLTGVSIPVDGGVAAGRPLRLPAL</sequence>
<evidence type="ECO:0000256" key="2">
    <source>
        <dbReference type="ARBA" id="ARBA00023002"/>
    </source>
</evidence>
<dbReference type="PANTHER" id="PTHR24321:SF11">
    <property type="entry name" value="BLR0893 PROTEIN"/>
    <property type="match status" value="1"/>
</dbReference>
<comment type="similarity">
    <text evidence="1">Belongs to the short-chain dehydrogenases/reductases (SDR) family.</text>
</comment>
<protein>
    <submittedName>
        <fullName evidence="4">NAD(P)-dependent dehydrogenase, short-chain alcohol dehydrogenase family</fullName>
    </submittedName>
</protein>
<evidence type="ECO:0000313" key="4">
    <source>
        <dbReference type="EMBL" id="MCP2330185.1"/>
    </source>
</evidence>
<dbReference type="CDD" id="cd05233">
    <property type="entry name" value="SDR_c"/>
    <property type="match status" value="1"/>
</dbReference>
<evidence type="ECO:0000256" key="1">
    <source>
        <dbReference type="ARBA" id="ARBA00006484"/>
    </source>
</evidence>
<name>A0ABT1JCH1_ACTCY</name>
<dbReference type="EMBL" id="AUBJ02000001">
    <property type="protein sequence ID" value="MCP2330185.1"/>
    <property type="molecule type" value="Genomic_DNA"/>
</dbReference>
<dbReference type="InterPro" id="IPR002347">
    <property type="entry name" value="SDR_fam"/>
</dbReference>
<organism evidence="4 5">
    <name type="scientific">Actinoalloteichus caeruleus DSM 43889</name>
    <dbReference type="NCBI Taxonomy" id="1120930"/>
    <lineage>
        <taxon>Bacteria</taxon>
        <taxon>Bacillati</taxon>
        <taxon>Actinomycetota</taxon>
        <taxon>Actinomycetes</taxon>
        <taxon>Pseudonocardiales</taxon>
        <taxon>Pseudonocardiaceae</taxon>
        <taxon>Actinoalloteichus</taxon>
        <taxon>Actinoalloteichus cyanogriseus</taxon>
    </lineage>
</organism>
<reference evidence="4 5" key="2">
    <citation type="submission" date="2022-06" db="EMBL/GenBank/DDBJ databases">
        <title>Genomic Encyclopedia of Type Strains, Phase I: the one thousand microbial genomes (KMG-I) project.</title>
        <authorList>
            <person name="Kyrpides N."/>
        </authorList>
    </citation>
    <scope>NUCLEOTIDE SEQUENCE [LARGE SCALE GENOMIC DNA]</scope>
    <source>
        <strain evidence="4 5">DSM 43889</strain>
    </source>
</reference>
<accession>A0ABT1JCH1</accession>
<comment type="caution">
    <text evidence="4">The sequence shown here is derived from an EMBL/GenBank/DDBJ whole genome shotgun (WGS) entry which is preliminary data.</text>
</comment>